<organism evidence="1 2">
    <name type="scientific">Chromobacterium haemolyticum</name>
    <dbReference type="NCBI Taxonomy" id="394935"/>
    <lineage>
        <taxon>Bacteria</taxon>
        <taxon>Pseudomonadati</taxon>
        <taxon>Pseudomonadota</taxon>
        <taxon>Betaproteobacteria</taxon>
        <taxon>Neisseriales</taxon>
        <taxon>Chromobacteriaceae</taxon>
        <taxon>Chromobacterium</taxon>
    </lineage>
</organism>
<sequence length="144" mass="16273">MKRLMMMSTLLLTACGIFPTQEGYAQKAYYWQGRDVNQLLAEWGAPQKTLKMPNGNMLYTYSKEFTQREPLRENRVYEPGAKVTYNENGQTKTIETPGRWVNTGMIGGGSTHYSCTTNFVVNPKSQLVETVSFDGNNCVAVPRQ</sequence>
<dbReference type="Proteomes" id="UP000192721">
    <property type="component" value="Unassembled WGS sequence"/>
</dbReference>
<evidence type="ECO:0000313" key="2">
    <source>
        <dbReference type="Proteomes" id="UP000192721"/>
    </source>
</evidence>
<evidence type="ECO:0000313" key="1">
    <source>
        <dbReference type="EMBL" id="OQS44289.1"/>
    </source>
</evidence>
<dbReference type="AlphaFoldDB" id="A0A1W0DB87"/>
<proteinExistence type="predicted"/>
<reference evidence="1 2" key="1">
    <citation type="submission" date="2017-02" db="EMBL/GenBank/DDBJ databases">
        <title>Chromobacterium haemolyticum H5244.</title>
        <authorList>
            <person name="Gulvik C.A."/>
        </authorList>
    </citation>
    <scope>NUCLEOTIDE SEQUENCE [LARGE SCALE GENOMIC DNA]</scope>
    <source>
        <strain evidence="1 2">H5244</strain>
    </source>
</reference>
<dbReference type="EMBL" id="MUKV01000001">
    <property type="protein sequence ID" value="OQS44289.1"/>
    <property type="molecule type" value="Genomic_DNA"/>
</dbReference>
<gene>
    <name evidence="1" type="ORF">B0T45_01445</name>
</gene>
<dbReference type="RefSeq" id="WP_081554346.1">
    <property type="nucleotide sequence ID" value="NZ_CP109905.1"/>
</dbReference>
<dbReference type="PROSITE" id="PS51257">
    <property type="entry name" value="PROKAR_LIPOPROTEIN"/>
    <property type="match status" value="1"/>
</dbReference>
<evidence type="ECO:0008006" key="3">
    <source>
        <dbReference type="Google" id="ProtNLM"/>
    </source>
</evidence>
<accession>A0A1W0DB87</accession>
<comment type="caution">
    <text evidence="1">The sequence shown here is derived from an EMBL/GenBank/DDBJ whole genome shotgun (WGS) entry which is preliminary data.</text>
</comment>
<protein>
    <recommendedName>
        <fullName evidence="3">Lipoprotein</fullName>
    </recommendedName>
</protein>
<name>A0A1W0DB87_9NEIS</name>